<keyword evidence="1" id="KW-0732">Signal</keyword>
<protein>
    <recommendedName>
        <fullName evidence="4">Osmotin, thaumatin-like protein</fullName>
    </recommendedName>
</protein>
<dbReference type="InterPro" id="IPR037176">
    <property type="entry name" value="Osmotin/thaumatin-like_sf"/>
</dbReference>
<dbReference type="Pfam" id="PF04681">
    <property type="entry name" value="Bys1"/>
    <property type="match status" value="1"/>
</dbReference>
<dbReference type="OrthoDB" id="5144514at2759"/>
<gene>
    <name evidence="2" type="ORF">K458DRAFT_416427</name>
</gene>
<proteinExistence type="predicted"/>
<dbReference type="PANTHER" id="PTHR36195">
    <property type="entry name" value="DOMAIN PROTEIN, PUTATIVE (AFU_ORTHOLOGUE AFUA_5G01990)-RELATED-RELATED"/>
    <property type="match status" value="1"/>
</dbReference>
<dbReference type="EMBL" id="MU005577">
    <property type="protein sequence ID" value="KAF2686082.1"/>
    <property type="molecule type" value="Genomic_DNA"/>
</dbReference>
<dbReference type="InterPro" id="IPR006771">
    <property type="entry name" value="CetA-like"/>
</dbReference>
<dbReference type="SUPFAM" id="SSF49870">
    <property type="entry name" value="Osmotin, thaumatin-like protein"/>
    <property type="match status" value="1"/>
</dbReference>
<feature type="chain" id="PRO_5026161623" description="Osmotin, thaumatin-like protein" evidence="1">
    <location>
        <begin position="22"/>
        <end position="181"/>
    </location>
</feature>
<dbReference type="AlphaFoldDB" id="A0A6G1J6E1"/>
<evidence type="ECO:0008006" key="4">
    <source>
        <dbReference type="Google" id="ProtNLM"/>
    </source>
</evidence>
<feature type="signal peptide" evidence="1">
    <location>
        <begin position="1"/>
        <end position="21"/>
    </location>
</feature>
<keyword evidence="3" id="KW-1185">Reference proteome</keyword>
<name>A0A6G1J6E1_9PLEO</name>
<evidence type="ECO:0000256" key="1">
    <source>
        <dbReference type="SAM" id="SignalP"/>
    </source>
</evidence>
<evidence type="ECO:0000313" key="3">
    <source>
        <dbReference type="Proteomes" id="UP000799291"/>
    </source>
</evidence>
<dbReference type="Proteomes" id="UP000799291">
    <property type="component" value="Unassembled WGS sequence"/>
</dbReference>
<dbReference type="PANTHER" id="PTHR36195:SF6">
    <property type="entry name" value="SECRETED THAUMATIN-LIKE PROTEIN CALA"/>
    <property type="match status" value="1"/>
</dbReference>
<accession>A0A6G1J6E1</accession>
<sequence length="181" mass="18803">MFSRTFLSAVALQTLFSSALAGQAIINNHCGYEVTVLSTSTNNQAPIAAGATFTEPLNGHASLKIAHDPSGLWAHGITQFEYSVAETLWYDISLIDCVNGQDASGCPGHEGGITLTASGGDCATASCAPGAYCPEQAYFVWNDDLATKSCKPGQNSGDITMTLCSGGGGKQKRGIAGRIEY</sequence>
<reference evidence="2" key="1">
    <citation type="journal article" date="2020" name="Stud. Mycol.">
        <title>101 Dothideomycetes genomes: a test case for predicting lifestyles and emergence of pathogens.</title>
        <authorList>
            <person name="Haridas S."/>
            <person name="Albert R."/>
            <person name="Binder M."/>
            <person name="Bloem J."/>
            <person name="Labutti K."/>
            <person name="Salamov A."/>
            <person name="Andreopoulos B."/>
            <person name="Baker S."/>
            <person name="Barry K."/>
            <person name="Bills G."/>
            <person name="Bluhm B."/>
            <person name="Cannon C."/>
            <person name="Castanera R."/>
            <person name="Culley D."/>
            <person name="Daum C."/>
            <person name="Ezra D."/>
            <person name="Gonzalez J."/>
            <person name="Henrissat B."/>
            <person name="Kuo A."/>
            <person name="Liang C."/>
            <person name="Lipzen A."/>
            <person name="Lutzoni F."/>
            <person name="Magnuson J."/>
            <person name="Mondo S."/>
            <person name="Nolan M."/>
            <person name="Ohm R."/>
            <person name="Pangilinan J."/>
            <person name="Park H.-J."/>
            <person name="Ramirez L."/>
            <person name="Alfaro M."/>
            <person name="Sun H."/>
            <person name="Tritt A."/>
            <person name="Yoshinaga Y."/>
            <person name="Zwiers L.-H."/>
            <person name="Turgeon B."/>
            <person name="Goodwin S."/>
            <person name="Spatafora J."/>
            <person name="Crous P."/>
            <person name="Grigoriev I."/>
        </authorList>
    </citation>
    <scope>NUCLEOTIDE SEQUENCE</scope>
    <source>
        <strain evidence="2">CBS 122367</strain>
    </source>
</reference>
<evidence type="ECO:0000313" key="2">
    <source>
        <dbReference type="EMBL" id="KAF2686082.1"/>
    </source>
</evidence>
<organism evidence="2 3">
    <name type="scientific">Lentithecium fluviatile CBS 122367</name>
    <dbReference type="NCBI Taxonomy" id="1168545"/>
    <lineage>
        <taxon>Eukaryota</taxon>
        <taxon>Fungi</taxon>
        <taxon>Dikarya</taxon>
        <taxon>Ascomycota</taxon>
        <taxon>Pezizomycotina</taxon>
        <taxon>Dothideomycetes</taxon>
        <taxon>Pleosporomycetidae</taxon>
        <taxon>Pleosporales</taxon>
        <taxon>Massarineae</taxon>
        <taxon>Lentitheciaceae</taxon>
        <taxon>Lentithecium</taxon>
    </lineage>
</organism>